<protein>
    <recommendedName>
        <fullName evidence="2">phosphoribosylglycinamide formyltransferase 1</fullName>
        <ecNumber evidence="2">2.1.2.2</ecNumber>
    </recommendedName>
</protein>
<evidence type="ECO:0000256" key="1">
    <source>
        <dbReference type="ARBA" id="ARBA00005054"/>
    </source>
</evidence>
<keyword evidence="3" id="KW-0808">Transferase</keyword>
<evidence type="ECO:0000259" key="5">
    <source>
        <dbReference type="Pfam" id="PF00551"/>
    </source>
</evidence>
<dbReference type="GO" id="GO:0005829">
    <property type="term" value="C:cytosol"/>
    <property type="evidence" value="ECO:0007669"/>
    <property type="project" value="TreeGrafter"/>
</dbReference>
<dbReference type="CDD" id="cd08645">
    <property type="entry name" value="FMT_core_GART"/>
    <property type="match status" value="1"/>
</dbReference>
<name>A0A381QWL9_9ZZZZ</name>
<dbReference type="Gene3D" id="3.40.50.170">
    <property type="entry name" value="Formyl transferase, N-terminal domain"/>
    <property type="match status" value="1"/>
</dbReference>
<sequence>MSLAVLVSGTGSILDAMVEAGLPITLVVSDRPCPAMEKAAGHDVEAVVVCRDSFGDDFDRDGYTLRLTDLLEERGVTLVAMAGFGTVLGQPVYDRYAGRILNTHPALLPAYPGWHAVADALADGATVSGCTVHRATLEVDSGPILAHETVPVLPDDDEASLHERIKVVERRLYVDTIRSILAGEPPIDAVAPEGAPA</sequence>
<dbReference type="EC" id="2.1.2.2" evidence="2"/>
<dbReference type="GO" id="GO:0006189">
    <property type="term" value="P:'de novo' IMP biosynthetic process"/>
    <property type="evidence" value="ECO:0007669"/>
    <property type="project" value="InterPro"/>
</dbReference>
<evidence type="ECO:0000256" key="2">
    <source>
        <dbReference type="ARBA" id="ARBA00012254"/>
    </source>
</evidence>
<dbReference type="GO" id="GO:0004644">
    <property type="term" value="F:phosphoribosylglycinamide formyltransferase activity"/>
    <property type="evidence" value="ECO:0007669"/>
    <property type="project" value="UniProtKB-EC"/>
</dbReference>
<dbReference type="NCBIfam" id="TIGR00639">
    <property type="entry name" value="PurN"/>
    <property type="match status" value="1"/>
</dbReference>
<dbReference type="InterPro" id="IPR036477">
    <property type="entry name" value="Formyl_transf_N_sf"/>
</dbReference>
<organism evidence="6">
    <name type="scientific">marine metagenome</name>
    <dbReference type="NCBI Taxonomy" id="408172"/>
    <lineage>
        <taxon>unclassified sequences</taxon>
        <taxon>metagenomes</taxon>
        <taxon>ecological metagenomes</taxon>
    </lineage>
</organism>
<evidence type="ECO:0000256" key="4">
    <source>
        <dbReference type="ARBA" id="ARBA00022755"/>
    </source>
</evidence>
<dbReference type="AlphaFoldDB" id="A0A381QWL9"/>
<dbReference type="InterPro" id="IPR002376">
    <property type="entry name" value="Formyl_transf_N"/>
</dbReference>
<evidence type="ECO:0000313" key="6">
    <source>
        <dbReference type="EMBL" id="SUZ83832.1"/>
    </source>
</evidence>
<feature type="domain" description="Formyl transferase N-terminal" evidence="5">
    <location>
        <begin position="2"/>
        <end position="177"/>
    </location>
</feature>
<dbReference type="SUPFAM" id="SSF53328">
    <property type="entry name" value="Formyltransferase"/>
    <property type="match status" value="1"/>
</dbReference>
<dbReference type="Pfam" id="PF00551">
    <property type="entry name" value="Formyl_trans_N"/>
    <property type="match status" value="1"/>
</dbReference>
<accession>A0A381QWL9</accession>
<reference evidence="6" key="1">
    <citation type="submission" date="2018-05" db="EMBL/GenBank/DDBJ databases">
        <authorList>
            <person name="Lanie J.A."/>
            <person name="Ng W.-L."/>
            <person name="Kazmierczak K.M."/>
            <person name="Andrzejewski T.M."/>
            <person name="Davidsen T.M."/>
            <person name="Wayne K.J."/>
            <person name="Tettelin H."/>
            <person name="Glass J.I."/>
            <person name="Rusch D."/>
            <person name="Podicherti R."/>
            <person name="Tsui H.-C.T."/>
            <person name="Winkler M.E."/>
        </authorList>
    </citation>
    <scope>NUCLEOTIDE SEQUENCE</scope>
</reference>
<dbReference type="HAMAP" id="MF_01930">
    <property type="entry name" value="PurN"/>
    <property type="match status" value="1"/>
</dbReference>
<dbReference type="EMBL" id="UINC01001569">
    <property type="protein sequence ID" value="SUZ83832.1"/>
    <property type="molecule type" value="Genomic_DNA"/>
</dbReference>
<dbReference type="PANTHER" id="PTHR43369">
    <property type="entry name" value="PHOSPHORIBOSYLGLYCINAMIDE FORMYLTRANSFERASE"/>
    <property type="match status" value="1"/>
</dbReference>
<evidence type="ECO:0000256" key="3">
    <source>
        <dbReference type="ARBA" id="ARBA00022679"/>
    </source>
</evidence>
<proteinExistence type="inferred from homology"/>
<comment type="pathway">
    <text evidence="1">Purine metabolism; IMP biosynthesis via de novo pathway; N(2)-formyl-N(1)-(5-phospho-D-ribosyl)glycinamide from N(1)-(5-phospho-D-ribosyl)glycinamide (10-formyl THF route): step 1/1.</text>
</comment>
<dbReference type="InterPro" id="IPR004607">
    <property type="entry name" value="GART"/>
</dbReference>
<gene>
    <name evidence="6" type="ORF">METZ01_LOCUS36686</name>
</gene>
<keyword evidence="4" id="KW-0658">Purine biosynthesis</keyword>
<dbReference type="PANTHER" id="PTHR43369:SF2">
    <property type="entry name" value="PHOSPHORIBOSYLGLYCINAMIDE FORMYLTRANSFERASE"/>
    <property type="match status" value="1"/>
</dbReference>